<dbReference type="InterPro" id="IPR015943">
    <property type="entry name" value="WD40/YVTN_repeat-like_dom_sf"/>
</dbReference>
<evidence type="ECO:0000256" key="2">
    <source>
        <dbReference type="ARBA" id="ARBA00023276"/>
    </source>
</evidence>
<keyword evidence="2" id="KW-0604">Photosystem II</keyword>
<evidence type="ECO:0000313" key="6">
    <source>
        <dbReference type="Proteomes" id="UP000267535"/>
    </source>
</evidence>
<evidence type="ECO:0000256" key="3">
    <source>
        <dbReference type="SAM" id="SignalP"/>
    </source>
</evidence>
<keyword evidence="1" id="KW-0602">Photosynthesis</keyword>
<dbReference type="Pfam" id="PF14870">
    <property type="entry name" value="PSII_BNR"/>
    <property type="match status" value="1"/>
</dbReference>
<dbReference type="GO" id="GO:0009523">
    <property type="term" value="C:photosystem II"/>
    <property type="evidence" value="ECO:0007669"/>
    <property type="project" value="UniProtKB-KW"/>
</dbReference>
<dbReference type="RefSeq" id="WP_124925836.1">
    <property type="nucleotide sequence ID" value="NZ_BMOH01000006.1"/>
</dbReference>
<dbReference type="InterPro" id="IPR036278">
    <property type="entry name" value="Sialidase_sf"/>
</dbReference>
<feature type="signal peptide" evidence="3">
    <location>
        <begin position="1"/>
        <end position="26"/>
    </location>
</feature>
<dbReference type="Proteomes" id="UP000267535">
    <property type="component" value="Unassembled WGS sequence"/>
</dbReference>
<comment type="caution">
    <text evidence="5">The sequence shown here is derived from an EMBL/GenBank/DDBJ whole genome shotgun (WGS) entry which is preliminary data.</text>
</comment>
<dbReference type="PANTHER" id="PTHR47199">
    <property type="entry name" value="PHOTOSYSTEM II STABILITY/ASSEMBLY FACTOR HCF136, CHLOROPLASTIC"/>
    <property type="match status" value="1"/>
</dbReference>
<organism evidence="5 6">
    <name type="scientific">Amphritea balenae</name>
    <dbReference type="NCBI Taxonomy" id="452629"/>
    <lineage>
        <taxon>Bacteria</taxon>
        <taxon>Pseudomonadati</taxon>
        <taxon>Pseudomonadota</taxon>
        <taxon>Gammaproteobacteria</taxon>
        <taxon>Oceanospirillales</taxon>
        <taxon>Oceanospirillaceae</taxon>
        <taxon>Amphritea</taxon>
    </lineage>
</organism>
<keyword evidence="3" id="KW-0732">Signal</keyword>
<keyword evidence="6" id="KW-1185">Reference proteome</keyword>
<proteinExistence type="predicted"/>
<evidence type="ECO:0000259" key="4">
    <source>
        <dbReference type="Pfam" id="PF14870"/>
    </source>
</evidence>
<dbReference type="Gene3D" id="2.130.10.10">
    <property type="entry name" value="YVTN repeat-like/Quinoprotein amine dehydrogenase"/>
    <property type="match status" value="1"/>
</dbReference>
<dbReference type="AlphaFoldDB" id="A0A3P1SR35"/>
<dbReference type="EMBL" id="RQXV01000004">
    <property type="protein sequence ID" value="RRC99646.1"/>
    <property type="molecule type" value="Genomic_DNA"/>
</dbReference>
<feature type="domain" description="Photosynthesis system II assembly factor Ycf48/Hcf136-like" evidence="4">
    <location>
        <begin position="177"/>
        <end position="294"/>
    </location>
</feature>
<protein>
    <recommendedName>
        <fullName evidence="4">Photosynthesis system II assembly factor Ycf48/Hcf136-like domain-containing protein</fullName>
    </recommendedName>
</protein>
<dbReference type="PANTHER" id="PTHR47199:SF2">
    <property type="entry name" value="PHOTOSYSTEM II STABILITY_ASSEMBLY FACTOR HCF136, CHLOROPLASTIC"/>
    <property type="match status" value="1"/>
</dbReference>
<dbReference type="GO" id="GO:0015979">
    <property type="term" value="P:photosynthesis"/>
    <property type="evidence" value="ECO:0007669"/>
    <property type="project" value="UniProtKB-KW"/>
</dbReference>
<name>A0A3P1SR35_9GAMM</name>
<reference evidence="5 6" key="1">
    <citation type="submission" date="2018-11" db="EMBL/GenBank/DDBJ databases">
        <title>The draft genome sequence of Amphritea balenae JAMM 1525T.</title>
        <authorList>
            <person name="Fang Z."/>
            <person name="Zhang Y."/>
            <person name="Han X."/>
        </authorList>
    </citation>
    <scope>NUCLEOTIDE SEQUENCE [LARGE SCALE GENOMIC DNA]</scope>
    <source>
        <strain evidence="5 6">JAMM 1525</strain>
    </source>
</reference>
<gene>
    <name evidence="5" type="ORF">EHS89_09100</name>
</gene>
<dbReference type="OrthoDB" id="9813892at2"/>
<dbReference type="SUPFAM" id="SSF50939">
    <property type="entry name" value="Sialidases"/>
    <property type="match status" value="1"/>
</dbReference>
<feature type="chain" id="PRO_5018322005" description="Photosynthesis system II assembly factor Ycf48/Hcf136-like domain-containing protein" evidence="3">
    <location>
        <begin position="27"/>
        <end position="368"/>
    </location>
</feature>
<sequence length="368" mass="40263">MGSIQLKLRWLLSATLLLQLFLPVAANDRLTTPAVKTVRASQALLLDITAAGQQLIAVGDQGVVLRSSDEGLSWQQIQTPFSVMLTSTFFTDEQRGWVVGHDGLMAFTNDAGLSWQTGLDGNQINRLRLERLQELLLEAESLSDADPDNEALLERLDLLSWQVDDAQVAQEEGPSVPLLDILFTSPERGYLLGGYGLLLRTDDGGQSWQYWGDRLENPDSFHLNAMTVDHRGFLYIAGEAGLLFRSIDDGVSWETLDSPYEGSFFAVTEFDHQLFLMGLRGHLYRSEDGLDWIAVETGSGATLNGAYSSQDKVLLLGAGGTVLQSSDGLRFKRLDSGGRSSLSAAVIIDHKTVLVGEQGVVMLEANDE</sequence>
<evidence type="ECO:0000313" key="5">
    <source>
        <dbReference type="EMBL" id="RRC99646.1"/>
    </source>
</evidence>
<dbReference type="InterPro" id="IPR028203">
    <property type="entry name" value="PSII_CF48-like_dom"/>
</dbReference>
<evidence type="ECO:0000256" key="1">
    <source>
        <dbReference type="ARBA" id="ARBA00022531"/>
    </source>
</evidence>
<accession>A0A3P1SR35</accession>